<reference evidence="3" key="1">
    <citation type="submission" date="2018-05" db="EMBL/GenBank/DDBJ databases">
        <authorList>
            <person name="Lanie J.A."/>
            <person name="Ng W.-L."/>
            <person name="Kazmierczak K.M."/>
            <person name="Andrzejewski T.M."/>
            <person name="Davidsen T.M."/>
            <person name="Wayne K.J."/>
            <person name="Tettelin H."/>
            <person name="Glass J.I."/>
            <person name="Rusch D."/>
            <person name="Podicherti R."/>
            <person name="Tsui H.-C.T."/>
            <person name="Winkler M.E."/>
        </authorList>
    </citation>
    <scope>NUCLEOTIDE SEQUENCE</scope>
</reference>
<organism evidence="3">
    <name type="scientific">marine metagenome</name>
    <dbReference type="NCBI Taxonomy" id="408172"/>
    <lineage>
        <taxon>unclassified sequences</taxon>
        <taxon>metagenomes</taxon>
        <taxon>ecological metagenomes</taxon>
    </lineage>
</organism>
<evidence type="ECO:0000313" key="3">
    <source>
        <dbReference type="EMBL" id="SVD97663.1"/>
    </source>
</evidence>
<feature type="compositionally biased region" description="Polar residues" evidence="1">
    <location>
        <begin position="115"/>
        <end position="139"/>
    </location>
</feature>
<accession>A0A382ZQG9</accession>
<feature type="region of interest" description="Disordered" evidence="1">
    <location>
        <begin position="114"/>
        <end position="140"/>
    </location>
</feature>
<dbReference type="EMBL" id="UINC01185785">
    <property type="protein sequence ID" value="SVD97663.1"/>
    <property type="molecule type" value="Genomic_DNA"/>
</dbReference>
<evidence type="ECO:0000256" key="1">
    <source>
        <dbReference type="SAM" id="MobiDB-lite"/>
    </source>
</evidence>
<dbReference type="InterPro" id="IPR000008">
    <property type="entry name" value="C2_dom"/>
</dbReference>
<dbReference type="AlphaFoldDB" id="A0A382ZQG9"/>
<dbReference type="SUPFAM" id="SSF49562">
    <property type="entry name" value="C2 domain (Calcium/lipid-binding domain, CaLB)"/>
    <property type="match status" value="1"/>
</dbReference>
<evidence type="ECO:0000259" key="2">
    <source>
        <dbReference type="PROSITE" id="PS50004"/>
    </source>
</evidence>
<dbReference type="InterPro" id="IPR035892">
    <property type="entry name" value="C2_domain_sf"/>
</dbReference>
<proteinExistence type="predicted"/>
<name>A0A382ZQG9_9ZZZZ</name>
<sequence length="256" mass="29348">LAVISTLLSTSLWFYKNYEGAEDEEKSTTEGNELMTSDTTVHIQLNSWRTQDLGQDTLSFPDPWLRIYTDSGEYRNTKVWKDSLEWYGDIEFEFDIQEYNNSLGIVIELYDSDDQSSQNPRVGNSTLMDINPNLSGSTSESKRIGFWYNLSTENNGVCVTAFEIEDACQESVSLSSGLPRYNLVEIEVDGKDDNNNDANQFDSYIRFVIWWELKKEPNLSDDFYTLDSDGDGVKNYLDYNDEMDIGINVTLDEFGI</sequence>
<gene>
    <name evidence="3" type="ORF">METZ01_LOCUS450517</name>
</gene>
<protein>
    <recommendedName>
        <fullName evidence="2">C2 domain-containing protein</fullName>
    </recommendedName>
</protein>
<feature type="non-terminal residue" evidence="3">
    <location>
        <position position="256"/>
    </location>
</feature>
<feature type="non-terminal residue" evidence="3">
    <location>
        <position position="1"/>
    </location>
</feature>
<dbReference type="PROSITE" id="PS50004">
    <property type="entry name" value="C2"/>
    <property type="match status" value="1"/>
</dbReference>
<feature type="domain" description="C2" evidence="2">
    <location>
        <begin position="23"/>
        <end position="148"/>
    </location>
</feature>